<dbReference type="InterPro" id="IPR010610">
    <property type="entry name" value="EryCIII-like_C"/>
</dbReference>
<reference evidence="2 3" key="1">
    <citation type="submission" date="2019-03" db="EMBL/GenBank/DDBJ databases">
        <title>Draft genome sequences of novel Actinobacteria.</title>
        <authorList>
            <person name="Sahin N."/>
            <person name="Ay H."/>
            <person name="Saygin H."/>
        </authorList>
    </citation>
    <scope>NUCLEOTIDE SEQUENCE [LARGE SCALE GENOMIC DNA]</scope>
    <source>
        <strain evidence="2 3">5K138</strain>
    </source>
</reference>
<keyword evidence="2" id="KW-0808">Transferase</keyword>
<accession>A0A4R5D8Z9</accession>
<dbReference type="FunFam" id="3.40.50.2000:FF:000072">
    <property type="entry name" value="Glycosyl transferase"/>
    <property type="match status" value="1"/>
</dbReference>
<dbReference type="GO" id="GO:0008194">
    <property type="term" value="F:UDP-glycosyltransferase activity"/>
    <property type="evidence" value="ECO:0007669"/>
    <property type="project" value="InterPro"/>
</dbReference>
<evidence type="ECO:0000313" key="3">
    <source>
        <dbReference type="Proteomes" id="UP000294739"/>
    </source>
</evidence>
<dbReference type="RefSeq" id="WP_131896961.1">
    <property type="nucleotide sequence ID" value="NZ_SMKZ01000025.1"/>
</dbReference>
<dbReference type="FunCoup" id="A0A4R5D8Z9">
    <property type="interactions" value="3"/>
</dbReference>
<evidence type="ECO:0000259" key="1">
    <source>
        <dbReference type="Pfam" id="PF06722"/>
    </source>
</evidence>
<dbReference type="Pfam" id="PF06722">
    <property type="entry name" value="EryCIII-like_C"/>
    <property type="match status" value="1"/>
</dbReference>
<proteinExistence type="predicted"/>
<dbReference type="PANTHER" id="PTHR48050:SF13">
    <property type="entry name" value="STEROL 3-BETA-GLUCOSYLTRANSFERASE UGT80A2"/>
    <property type="match status" value="1"/>
</dbReference>
<dbReference type="CDD" id="cd03784">
    <property type="entry name" value="GT1_Gtf-like"/>
    <property type="match status" value="1"/>
</dbReference>
<dbReference type="InParanoid" id="A0A4R5D8Z9"/>
<feature type="domain" description="Erythromycin biosynthesis protein CIII-like C-terminal" evidence="1">
    <location>
        <begin position="288"/>
        <end position="418"/>
    </location>
</feature>
<protein>
    <submittedName>
        <fullName evidence="2">Glycosyltransferase</fullName>
    </submittedName>
</protein>
<comment type="caution">
    <text evidence="2">The sequence shown here is derived from an EMBL/GenBank/DDBJ whole genome shotgun (WGS) entry which is preliminary data.</text>
</comment>
<dbReference type="PANTHER" id="PTHR48050">
    <property type="entry name" value="STEROL 3-BETA-GLUCOSYLTRANSFERASE"/>
    <property type="match status" value="1"/>
</dbReference>
<dbReference type="EMBL" id="SMKZ01000025">
    <property type="protein sequence ID" value="TDE08370.1"/>
    <property type="molecule type" value="Genomic_DNA"/>
</dbReference>
<dbReference type="InterPro" id="IPR050426">
    <property type="entry name" value="Glycosyltransferase_28"/>
</dbReference>
<name>A0A4R5D8Z9_9ACTN</name>
<sequence length="444" mass="48326">MTSIMIATMPIHGHVTALLPVARHFAGRGDRVRFLTGARFVETVEATGAEHLPLPTEIDFDDRQDFNETFPERAHLKGTKALAHDIEHIFVRPGLAQHDTIMALHEADPADVVLIDPAFLGGAFLLGHPLGVRPPIVMSGFCPLMISSRDTAPSGMGLTPLRGPLGRLRNAALAAITAKAVFGPVERTADQIFHQLHGRPIPFAVLDWPRHVEAIVQFTVPEFEYPRSDAPATLHFAGPITDPVPVSGPLAPPLPPWWPELDGSRPVVHLTQGTIANKDFGQLIEPALDGLADEDILIAVATGGRRVESLPALPANAHAAEFLPYDDLLPKTDVYVTNGGYGGVQYALRYGVPIVAAAGSHEDKPEVLARVAWTGVGRRITTETPSPAQVRRAVRAVLHDNRYRDAARRIAERMATTRGVHRLAEIVDDLITDRRRTSFTQQQP</sequence>
<evidence type="ECO:0000313" key="2">
    <source>
        <dbReference type="EMBL" id="TDE08370.1"/>
    </source>
</evidence>
<dbReference type="GO" id="GO:0016758">
    <property type="term" value="F:hexosyltransferase activity"/>
    <property type="evidence" value="ECO:0007669"/>
    <property type="project" value="UniProtKB-ARBA"/>
</dbReference>
<dbReference type="AlphaFoldDB" id="A0A4R5D8Z9"/>
<dbReference type="Gene3D" id="3.40.50.2000">
    <property type="entry name" value="Glycogen Phosphorylase B"/>
    <property type="match status" value="2"/>
</dbReference>
<dbReference type="OrthoDB" id="6620093at2"/>
<dbReference type="Proteomes" id="UP000294739">
    <property type="component" value="Unassembled WGS sequence"/>
</dbReference>
<gene>
    <name evidence="2" type="ORF">E1269_17865</name>
</gene>
<dbReference type="GO" id="GO:0017000">
    <property type="term" value="P:antibiotic biosynthetic process"/>
    <property type="evidence" value="ECO:0007669"/>
    <property type="project" value="UniProtKB-ARBA"/>
</dbReference>
<dbReference type="InterPro" id="IPR002213">
    <property type="entry name" value="UDP_glucos_trans"/>
</dbReference>
<organism evidence="2 3">
    <name type="scientific">Jiangella asiatica</name>
    <dbReference type="NCBI Taxonomy" id="2530372"/>
    <lineage>
        <taxon>Bacteria</taxon>
        <taxon>Bacillati</taxon>
        <taxon>Actinomycetota</taxon>
        <taxon>Actinomycetes</taxon>
        <taxon>Jiangellales</taxon>
        <taxon>Jiangellaceae</taxon>
        <taxon>Jiangella</taxon>
    </lineage>
</organism>
<keyword evidence="3" id="KW-1185">Reference proteome</keyword>
<dbReference type="SUPFAM" id="SSF53756">
    <property type="entry name" value="UDP-Glycosyltransferase/glycogen phosphorylase"/>
    <property type="match status" value="1"/>
</dbReference>